<keyword evidence="1" id="KW-0328">Glycosyltransferase</keyword>
<dbReference type="EMBL" id="NGKC01000001">
    <property type="protein sequence ID" value="RSU14821.1"/>
    <property type="molecule type" value="Genomic_DNA"/>
</dbReference>
<dbReference type="PANTHER" id="PTHR13778:SF47">
    <property type="entry name" value="LIPOPOLYSACCHARIDE 1,3-GALACTOSYLTRANSFERASE"/>
    <property type="match status" value="1"/>
</dbReference>
<evidence type="ECO:0000256" key="2">
    <source>
        <dbReference type="ARBA" id="ARBA00022679"/>
    </source>
</evidence>
<sequence>MPIDVLVTLNENYMEPLKVMLTSLHHNNLEENFRIWVIHESIGPKKMSDLKKLTDYFGWELHNEQITKNWLDKAPTIKRYPKEMYFRLLCGEILPQDVKKVIYLDPDILVINPINDLWEVDLEGNMIAAATHTGITNLTSEINKIRLGTDHEYFNSGVMLLDLEKTRANVNLEDILGVIEKHGAELLLPDQDVLNFLYGKHIKEVPEEIWNYDTRKAVSYYARSLSKHDLQWVISNTVILHFCGQPKPWNPNSDSRFTALYLHYMQLLTRLEKNFLG</sequence>
<organism evidence="4 5">
    <name type="scientific">Vagococcus acidifermentans</name>
    <dbReference type="NCBI Taxonomy" id="564710"/>
    <lineage>
        <taxon>Bacteria</taxon>
        <taxon>Bacillati</taxon>
        <taxon>Bacillota</taxon>
        <taxon>Bacilli</taxon>
        <taxon>Lactobacillales</taxon>
        <taxon>Enterococcaceae</taxon>
        <taxon>Vagococcus</taxon>
    </lineage>
</organism>
<keyword evidence="3" id="KW-0479">Metal-binding</keyword>
<comment type="caution">
    <text evidence="4">The sequence shown here is derived from an EMBL/GenBank/DDBJ whole genome shotgun (WGS) entry which is preliminary data.</text>
</comment>
<keyword evidence="5" id="KW-1185">Reference proteome</keyword>
<dbReference type="PANTHER" id="PTHR13778">
    <property type="entry name" value="GLYCOSYLTRANSFERASE 8 DOMAIN-CONTAINING PROTEIN"/>
    <property type="match status" value="1"/>
</dbReference>
<dbReference type="Gene3D" id="3.90.550.10">
    <property type="entry name" value="Spore Coat Polysaccharide Biosynthesis Protein SpsA, Chain A"/>
    <property type="match status" value="1"/>
</dbReference>
<dbReference type="SUPFAM" id="SSF53448">
    <property type="entry name" value="Nucleotide-diphospho-sugar transferases"/>
    <property type="match status" value="1"/>
</dbReference>
<evidence type="ECO:0000256" key="1">
    <source>
        <dbReference type="ARBA" id="ARBA00022676"/>
    </source>
</evidence>
<reference evidence="4 5" key="1">
    <citation type="submission" date="2017-05" db="EMBL/GenBank/DDBJ databases">
        <title>Vagococcus spp. assemblies.</title>
        <authorList>
            <person name="Gulvik C.A."/>
        </authorList>
    </citation>
    <scope>NUCLEOTIDE SEQUENCE [LARGE SCALE GENOMIC DNA]</scope>
    <source>
        <strain evidence="4 5">LMG 24798</strain>
    </source>
</reference>
<gene>
    <name evidence="4" type="ORF">CBF27_01405</name>
</gene>
<evidence type="ECO:0000313" key="5">
    <source>
        <dbReference type="Proteomes" id="UP000286773"/>
    </source>
</evidence>
<evidence type="ECO:0000313" key="4">
    <source>
        <dbReference type="EMBL" id="RSU14821.1"/>
    </source>
</evidence>
<keyword evidence="2 4" id="KW-0808">Transferase</keyword>
<name>A0A430B3K9_9ENTE</name>
<protein>
    <submittedName>
        <fullName evidence="4">Glycosyl transferase</fullName>
    </submittedName>
</protein>
<dbReference type="Proteomes" id="UP000286773">
    <property type="component" value="Unassembled WGS sequence"/>
</dbReference>
<dbReference type="GO" id="GO:0046872">
    <property type="term" value="F:metal ion binding"/>
    <property type="evidence" value="ECO:0007669"/>
    <property type="project" value="UniProtKB-KW"/>
</dbReference>
<dbReference type="InterPro" id="IPR002495">
    <property type="entry name" value="Glyco_trans_8"/>
</dbReference>
<dbReference type="InterPro" id="IPR029044">
    <property type="entry name" value="Nucleotide-diphossugar_trans"/>
</dbReference>
<dbReference type="Pfam" id="PF01501">
    <property type="entry name" value="Glyco_transf_8"/>
    <property type="match status" value="1"/>
</dbReference>
<evidence type="ECO:0000256" key="3">
    <source>
        <dbReference type="ARBA" id="ARBA00022723"/>
    </source>
</evidence>
<dbReference type="AlphaFoldDB" id="A0A430B3K9"/>
<proteinExistence type="predicted"/>
<dbReference type="InterPro" id="IPR050748">
    <property type="entry name" value="Glycosyltrans_8_dom-fam"/>
</dbReference>
<accession>A0A430B3K9</accession>
<dbReference type="GO" id="GO:0016757">
    <property type="term" value="F:glycosyltransferase activity"/>
    <property type="evidence" value="ECO:0007669"/>
    <property type="project" value="UniProtKB-KW"/>
</dbReference>
<dbReference type="OrthoDB" id="5672604at2"/>
<dbReference type="CDD" id="cd04194">
    <property type="entry name" value="GT8_A4GalT_like"/>
    <property type="match status" value="1"/>
</dbReference>